<feature type="transmembrane region" description="Helical" evidence="1">
    <location>
        <begin position="189"/>
        <end position="207"/>
    </location>
</feature>
<keyword evidence="1" id="KW-0472">Membrane</keyword>
<name>A0A9D1L3K2_9BACT</name>
<dbReference type="EMBL" id="DVML01000007">
    <property type="protein sequence ID" value="HIU22087.1"/>
    <property type="molecule type" value="Genomic_DNA"/>
</dbReference>
<evidence type="ECO:0000313" key="3">
    <source>
        <dbReference type="Proteomes" id="UP000824087"/>
    </source>
</evidence>
<dbReference type="Proteomes" id="UP000824087">
    <property type="component" value="Unassembled WGS sequence"/>
</dbReference>
<keyword evidence="1" id="KW-1133">Transmembrane helix</keyword>
<dbReference type="PROSITE" id="PS51257">
    <property type="entry name" value="PROKAR_LIPOPROTEIN"/>
    <property type="match status" value="1"/>
</dbReference>
<keyword evidence="1" id="KW-0812">Transmembrane</keyword>
<feature type="transmembrane region" description="Helical" evidence="1">
    <location>
        <begin position="214"/>
        <end position="238"/>
    </location>
</feature>
<feature type="transmembrane region" description="Helical" evidence="1">
    <location>
        <begin position="258"/>
        <end position="287"/>
    </location>
</feature>
<evidence type="ECO:0000313" key="2">
    <source>
        <dbReference type="EMBL" id="HIU22087.1"/>
    </source>
</evidence>
<sequence length="302" mass="33677">MKHALNQLISVLISILLFLGCIVTAVLFQTNASLKSNYIQRSIQRMTITTTGENGTVSSPIFSDTIDEIYLAAEENNIPKEFVDSSLNSTEVKNFFGTIIGETIDQVVNGKAYDPITKQELDQLIEENVDRFAQNSGQSLTEDQKKKFVSLAKSYSQKIIDSIPTSEQIINHLDAKLIENVQTISSDHLRNVCLLFTIAFAIVLVPLKWKHQKWLLFQAIPVLCASIVIIAIGCLLPGMSDIFLSAEYSLMIQFSNIIFSSISLSMLIIAGVMIGIGIMEIIVYYIFKNMRLKKQQKNGAQS</sequence>
<dbReference type="AlphaFoldDB" id="A0A9D1L3K2"/>
<organism evidence="2 3">
    <name type="scientific">Candidatus Fimihabitans intestinipullorum</name>
    <dbReference type="NCBI Taxonomy" id="2840820"/>
    <lineage>
        <taxon>Bacteria</taxon>
        <taxon>Bacillati</taxon>
        <taxon>Mycoplasmatota</taxon>
        <taxon>Mycoplasmatota incertae sedis</taxon>
        <taxon>Candidatus Fimihabitans</taxon>
    </lineage>
</organism>
<gene>
    <name evidence="2" type="ORF">IAD49_00745</name>
</gene>
<accession>A0A9D1L3K2</accession>
<proteinExistence type="predicted"/>
<reference evidence="2" key="2">
    <citation type="journal article" date="2021" name="PeerJ">
        <title>Extensive microbial diversity within the chicken gut microbiome revealed by metagenomics and culture.</title>
        <authorList>
            <person name="Gilroy R."/>
            <person name="Ravi A."/>
            <person name="Getino M."/>
            <person name="Pursley I."/>
            <person name="Horton D.L."/>
            <person name="Alikhan N.F."/>
            <person name="Baker D."/>
            <person name="Gharbi K."/>
            <person name="Hall N."/>
            <person name="Watson M."/>
            <person name="Adriaenssens E.M."/>
            <person name="Foster-Nyarko E."/>
            <person name="Jarju S."/>
            <person name="Secka A."/>
            <person name="Antonio M."/>
            <person name="Oren A."/>
            <person name="Chaudhuri R.R."/>
            <person name="La Ragione R."/>
            <person name="Hildebrand F."/>
            <person name="Pallen M.J."/>
        </authorList>
    </citation>
    <scope>NUCLEOTIDE SEQUENCE</scope>
    <source>
        <strain evidence="2">CHK197-8231</strain>
    </source>
</reference>
<comment type="caution">
    <text evidence="2">The sequence shown here is derived from an EMBL/GenBank/DDBJ whole genome shotgun (WGS) entry which is preliminary data.</text>
</comment>
<evidence type="ECO:0000256" key="1">
    <source>
        <dbReference type="SAM" id="Phobius"/>
    </source>
</evidence>
<reference evidence="2" key="1">
    <citation type="submission" date="2020-10" db="EMBL/GenBank/DDBJ databases">
        <authorList>
            <person name="Gilroy R."/>
        </authorList>
    </citation>
    <scope>NUCLEOTIDE SEQUENCE</scope>
    <source>
        <strain evidence="2">CHK197-8231</strain>
    </source>
</reference>
<protein>
    <submittedName>
        <fullName evidence="2">Uncharacterized protein</fullName>
    </submittedName>
</protein>